<feature type="domain" description="Metalloenzyme" evidence="2">
    <location>
        <begin position="216"/>
        <end position="299"/>
    </location>
</feature>
<dbReference type="Proteomes" id="UP000294814">
    <property type="component" value="Unassembled WGS sequence"/>
</dbReference>
<feature type="chain" id="PRO_5020545306" evidence="1">
    <location>
        <begin position="19"/>
        <end position="360"/>
    </location>
</feature>
<evidence type="ECO:0000313" key="4">
    <source>
        <dbReference type="Proteomes" id="UP000294814"/>
    </source>
</evidence>
<comment type="caution">
    <text evidence="3">The sequence shown here is derived from an EMBL/GenBank/DDBJ whole genome shotgun (WGS) entry which is preliminary data.</text>
</comment>
<name>A0A4R5FB39_9FLAO</name>
<organism evidence="3 4">
    <name type="scientific">Flavobacterium rhamnosiphilum</name>
    <dbReference type="NCBI Taxonomy" id="2541724"/>
    <lineage>
        <taxon>Bacteria</taxon>
        <taxon>Pseudomonadati</taxon>
        <taxon>Bacteroidota</taxon>
        <taxon>Flavobacteriia</taxon>
        <taxon>Flavobacteriales</taxon>
        <taxon>Flavobacteriaceae</taxon>
        <taxon>Flavobacterium</taxon>
    </lineage>
</organism>
<dbReference type="EMBL" id="SMLG01000002">
    <property type="protein sequence ID" value="TDE45970.1"/>
    <property type="molecule type" value="Genomic_DNA"/>
</dbReference>
<proteinExistence type="predicted"/>
<accession>A0A4R5FB39</accession>
<keyword evidence="4" id="KW-1185">Reference proteome</keyword>
<evidence type="ECO:0000313" key="3">
    <source>
        <dbReference type="EMBL" id="TDE45970.1"/>
    </source>
</evidence>
<evidence type="ECO:0000259" key="2">
    <source>
        <dbReference type="Pfam" id="PF01676"/>
    </source>
</evidence>
<dbReference type="Pfam" id="PF01676">
    <property type="entry name" value="Metalloenzyme"/>
    <property type="match status" value="1"/>
</dbReference>
<feature type="signal peptide" evidence="1">
    <location>
        <begin position="1"/>
        <end position="18"/>
    </location>
</feature>
<dbReference type="InterPro" id="IPR006124">
    <property type="entry name" value="Metalloenzyme"/>
</dbReference>
<dbReference type="RefSeq" id="WP_131915320.1">
    <property type="nucleotide sequence ID" value="NZ_SMLG01000002.1"/>
</dbReference>
<dbReference type="AlphaFoldDB" id="A0A4R5FB39"/>
<dbReference type="InterPro" id="IPR017850">
    <property type="entry name" value="Alkaline_phosphatase_core_sf"/>
</dbReference>
<protein>
    <submittedName>
        <fullName evidence="3">Phosphoglyceromutase</fullName>
    </submittedName>
</protein>
<evidence type="ECO:0000256" key="1">
    <source>
        <dbReference type="SAM" id="SignalP"/>
    </source>
</evidence>
<dbReference type="SUPFAM" id="SSF53649">
    <property type="entry name" value="Alkaline phosphatase-like"/>
    <property type="match status" value="1"/>
</dbReference>
<dbReference type="GO" id="GO:0003824">
    <property type="term" value="F:catalytic activity"/>
    <property type="evidence" value="ECO:0007669"/>
    <property type="project" value="InterPro"/>
</dbReference>
<dbReference type="GO" id="GO:0046872">
    <property type="term" value="F:metal ion binding"/>
    <property type="evidence" value="ECO:0007669"/>
    <property type="project" value="InterPro"/>
</dbReference>
<dbReference type="OrthoDB" id="9791578at2"/>
<gene>
    <name evidence="3" type="ORF">E0I26_04590</name>
</gene>
<sequence length="360" mass="41134">MKKIAVLLLVFTSVISNAQQAENIIIITTDGFRWQELFKGMDSSIANNRKFNQGDSTYIFKKYWSDDDKERREKLIPFMWSVVAEKGQLYGNRNYNNKVNNANPHWFSYPGYSEIMTGYADPAINSNEYKPNPHVTVLEFLNQQPKFKGKVAAFGAWEAFDRILNEKRSGIPVASAYDKIGGNKPTVQQKLINDMLADSYKPWHTDECFDVFTHYEALEELKTNKPKVLYIAYGETDEWAHGGQYRSYLDAAHQVDAWIKQIWDFVQNDPQYKNKTALVFTTDHGRGDKIKAEWTSHGSSIQGASEIWFAAMGPGITGKGEIKTEGQFYQEQFAQTIAKLLGYTFKASHPVAKEITEVLK</sequence>
<reference evidence="3 4" key="1">
    <citation type="submission" date="2019-03" db="EMBL/GenBank/DDBJ databases">
        <title>Novel species of Flavobacterium.</title>
        <authorList>
            <person name="Liu Q."/>
            <person name="Xin Y.-H."/>
        </authorList>
    </citation>
    <scope>NUCLEOTIDE SEQUENCE [LARGE SCALE GENOMIC DNA]</scope>
    <source>
        <strain evidence="3 4">LB3P52</strain>
    </source>
</reference>
<dbReference type="Gene3D" id="3.40.720.10">
    <property type="entry name" value="Alkaline Phosphatase, subunit A"/>
    <property type="match status" value="1"/>
</dbReference>
<keyword evidence="1" id="KW-0732">Signal</keyword>